<keyword evidence="3" id="KW-1185">Reference proteome</keyword>
<keyword evidence="1" id="KW-0812">Transmembrane</keyword>
<evidence type="ECO:0000313" key="3">
    <source>
        <dbReference type="Proteomes" id="UP001235966"/>
    </source>
</evidence>
<dbReference type="Proteomes" id="UP001235966">
    <property type="component" value="Unassembled WGS sequence"/>
</dbReference>
<evidence type="ECO:0000256" key="1">
    <source>
        <dbReference type="SAM" id="Phobius"/>
    </source>
</evidence>
<dbReference type="EMBL" id="JAUSQW010000001">
    <property type="protein sequence ID" value="MDP9800744.1"/>
    <property type="molecule type" value="Genomic_DNA"/>
</dbReference>
<proteinExistence type="predicted"/>
<evidence type="ECO:0000313" key="2">
    <source>
        <dbReference type="EMBL" id="MDP9800744.1"/>
    </source>
</evidence>
<sequence>MLFDSIGREEIGGRKRFSVWTIGLIFFLIVCAYLLQNGFVLGKYPDELVQNGVAKVFLSVGIWSQRVRRAFLQDVSGELNGEK</sequence>
<keyword evidence="1" id="KW-0472">Membrane</keyword>
<keyword evidence="1" id="KW-1133">Transmembrane helix</keyword>
<gene>
    <name evidence="2" type="ORF">J2S49_000820</name>
</gene>
<organism evidence="2 3">
    <name type="scientific">Arcanobacterium wilhelmae</name>
    <dbReference type="NCBI Taxonomy" id="1803177"/>
    <lineage>
        <taxon>Bacteria</taxon>
        <taxon>Bacillati</taxon>
        <taxon>Actinomycetota</taxon>
        <taxon>Actinomycetes</taxon>
        <taxon>Actinomycetales</taxon>
        <taxon>Actinomycetaceae</taxon>
        <taxon>Arcanobacterium</taxon>
    </lineage>
</organism>
<dbReference type="RefSeq" id="WP_278058189.1">
    <property type="nucleotide sequence ID" value="NZ_CP121247.1"/>
</dbReference>
<feature type="transmembrane region" description="Helical" evidence="1">
    <location>
        <begin position="17"/>
        <end position="35"/>
    </location>
</feature>
<name>A0ABT9NAJ2_9ACTO</name>
<reference evidence="2 3" key="1">
    <citation type="submission" date="2023-07" db="EMBL/GenBank/DDBJ databases">
        <title>Sequencing the genomes of 1000 actinobacteria strains.</title>
        <authorList>
            <person name="Klenk H.-P."/>
        </authorList>
    </citation>
    <scope>NUCLEOTIDE SEQUENCE [LARGE SCALE GENOMIC DNA]</scope>
    <source>
        <strain evidence="2 3">DSM 102162</strain>
    </source>
</reference>
<comment type="caution">
    <text evidence="2">The sequence shown here is derived from an EMBL/GenBank/DDBJ whole genome shotgun (WGS) entry which is preliminary data.</text>
</comment>
<accession>A0ABT9NAJ2</accession>
<protein>
    <submittedName>
        <fullName evidence="2">Uncharacterized protein</fullName>
    </submittedName>
</protein>